<dbReference type="EMBL" id="CAJMWS010000689">
    <property type="protein sequence ID" value="CAE6458926.1"/>
    <property type="molecule type" value="Genomic_DNA"/>
</dbReference>
<keyword evidence="2" id="KW-0812">Transmembrane</keyword>
<sequence length="599" mass="67218">MWFPGLEYPRGQTFAIPYITEGFYIGSIIVIALLAVLNTALAGNDVVTELKKNPNNTDDKWWAPNWLPRFMTIPTTPGPCQPLTISPNNPIIRTNSSVPLFTYALLNGFYSDHGGKKQIGGNPHSESLPQALPYRSEPLRDCSVKDITAILDFPTVGFRTKALIVCNILSRNSSTPQKLKLLTTFSRVATLSVHFETDNIRTYISESPYTVLWPNDVREAHAVFSENPGHPDLTALGILDALGSDLLKAMWAQKRIWGLHTQYSEWPQQAVIRWSSRINCTSSDKCRSIGDKVEGIEMWYSDAEGTQDYDAQYLRAMNTTLYNYIVTLRDALYLDLGTIDHDHNMFLNLNAFRSQIFPDHFLSSVEPQIVGMPRMATGLNTSVYTAEEFWRTCTWGWGCLNGTWSGALPTNTSTAANITSGLPLRSRSFDHPHSTVIDVDFVCPTFKTKQTASLVVSVFVGTFTMYTALYGTFIFVATIFDRKYRRKHGLEPVPSNDNGCEEEARRFEHLSGNYLRSQQSPPSYTTELEVPKLHGPDRRTVSSSTYEPSPDYLFMRIPRQEDELPSGAYNPGVPGAYTPRHYHSVGTSRAGSQASMHLE</sequence>
<proteinExistence type="predicted"/>
<protein>
    <submittedName>
        <fullName evidence="3">Uncharacterized protein</fullName>
    </submittedName>
</protein>
<feature type="transmembrane region" description="Helical" evidence="2">
    <location>
        <begin position="454"/>
        <end position="480"/>
    </location>
</feature>
<evidence type="ECO:0000256" key="1">
    <source>
        <dbReference type="SAM" id="MobiDB-lite"/>
    </source>
</evidence>
<dbReference type="Proteomes" id="UP000663846">
    <property type="component" value="Unassembled WGS sequence"/>
</dbReference>
<evidence type="ECO:0000256" key="2">
    <source>
        <dbReference type="SAM" id="Phobius"/>
    </source>
</evidence>
<evidence type="ECO:0000313" key="3">
    <source>
        <dbReference type="EMBL" id="CAE6458926.1"/>
    </source>
</evidence>
<organism evidence="3 4">
    <name type="scientific">Rhizoctonia solani</name>
    <dbReference type="NCBI Taxonomy" id="456999"/>
    <lineage>
        <taxon>Eukaryota</taxon>
        <taxon>Fungi</taxon>
        <taxon>Dikarya</taxon>
        <taxon>Basidiomycota</taxon>
        <taxon>Agaricomycotina</taxon>
        <taxon>Agaricomycetes</taxon>
        <taxon>Cantharellales</taxon>
        <taxon>Ceratobasidiaceae</taxon>
        <taxon>Rhizoctonia</taxon>
    </lineage>
</organism>
<evidence type="ECO:0000313" key="4">
    <source>
        <dbReference type="Proteomes" id="UP000663846"/>
    </source>
</evidence>
<gene>
    <name evidence="3" type="ORF">RDB_LOCUS156631</name>
</gene>
<dbReference type="AlphaFoldDB" id="A0A8H3BM27"/>
<feature type="region of interest" description="Disordered" evidence="1">
    <location>
        <begin position="512"/>
        <end position="547"/>
    </location>
</feature>
<reference evidence="3" key="1">
    <citation type="submission" date="2021-01" db="EMBL/GenBank/DDBJ databases">
        <authorList>
            <person name="Kaushik A."/>
        </authorList>
    </citation>
    <scope>NUCLEOTIDE SEQUENCE</scope>
    <source>
        <strain evidence="3">AG1-1C</strain>
    </source>
</reference>
<accession>A0A8H3BM27</accession>
<keyword evidence="2" id="KW-1133">Transmembrane helix</keyword>
<feature type="compositionally biased region" description="Polar residues" evidence="1">
    <location>
        <begin position="585"/>
        <end position="599"/>
    </location>
</feature>
<feature type="compositionally biased region" description="Polar residues" evidence="1">
    <location>
        <begin position="514"/>
        <end position="526"/>
    </location>
</feature>
<keyword evidence="2" id="KW-0472">Membrane</keyword>
<comment type="caution">
    <text evidence="3">The sequence shown here is derived from an EMBL/GenBank/DDBJ whole genome shotgun (WGS) entry which is preliminary data.</text>
</comment>
<feature type="compositionally biased region" description="Basic and acidic residues" evidence="1">
    <location>
        <begin position="529"/>
        <end position="540"/>
    </location>
</feature>
<feature type="transmembrane region" description="Helical" evidence="2">
    <location>
        <begin position="21"/>
        <end position="43"/>
    </location>
</feature>
<name>A0A8H3BM27_9AGAM</name>
<feature type="region of interest" description="Disordered" evidence="1">
    <location>
        <begin position="579"/>
        <end position="599"/>
    </location>
</feature>